<accession>A0A081A1M8</accession>
<evidence type="ECO:0000313" key="2">
    <source>
        <dbReference type="EMBL" id="ETO72789.1"/>
    </source>
</evidence>
<organism evidence="2 3">
    <name type="scientific">Phytophthora nicotianae P1976</name>
    <dbReference type="NCBI Taxonomy" id="1317066"/>
    <lineage>
        <taxon>Eukaryota</taxon>
        <taxon>Sar</taxon>
        <taxon>Stramenopiles</taxon>
        <taxon>Oomycota</taxon>
        <taxon>Peronosporomycetes</taxon>
        <taxon>Peronosporales</taxon>
        <taxon>Peronosporaceae</taxon>
        <taxon>Phytophthora</taxon>
    </lineage>
</organism>
<name>A0A081A1M8_PHYNI</name>
<evidence type="ECO:0000256" key="1">
    <source>
        <dbReference type="SAM" id="MobiDB-lite"/>
    </source>
</evidence>
<gene>
    <name evidence="2" type="ORF">F444_11203</name>
</gene>
<comment type="caution">
    <text evidence="2">The sequence shown here is derived from an EMBL/GenBank/DDBJ whole genome shotgun (WGS) entry which is preliminary data.</text>
</comment>
<dbReference type="AlphaFoldDB" id="A0A081A1M8"/>
<protein>
    <submittedName>
        <fullName evidence="2">Uncharacterized protein</fullName>
    </submittedName>
</protein>
<reference evidence="2 3" key="1">
    <citation type="submission" date="2013-11" db="EMBL/GenBank/DDBJ databases">
        <title>The Genome Sequence of Phytophthora parasitica P1976.</title>
        <authorList>
            <consortium name="The Broad Institute Genomics Platform"/>
            <person name="Russ C."/>
            <person name="Tyler B."/>
            <person name="Panabieres F."/>
            <person name="Shan W."/>
            <person name="Tripathy S."/>
            <person name="Grunwald N."/>
            <person name="Machado M."/>
            <person name="Johnson C.S."/>
            <person name="Walker B."/>
            <person name="Young S."/>
            <person name="Zeng Q."/>
            <person name="Gargeya S."/>
            <person name="Fitzgerald M."/>
            <person name="Haas B."/>
            <person name="Abouelleil A."/>
            <person name="Allen A.W."/>
            <person name="Alvarado L."/>
            <person name="Arachchi H.M."/>
            <person name="Berlin A.M."/>
            <person name="Chapman S.B."/>
            <person name="Gainer-Dewar J."/>
            <person name="Goldberg J."/>
            <person name="Griggs A."/>
            <person name="Gujja S."/>
            <person name="Hansen M."/>
            <person name="Howarth C."/>
            <person name="Imamovic A."/>
            <person name="Ireland A."/>
            <person name="Larimer J."/>
            <person name="McCowan C."/>
            <person name="Murphy C."/>
            <person name="Pearson M."/>
            <person name="Poon T.W."/>
            <person name="Priest M."/>
            <person name="Roberts A."/>
            <person name="Saif S."/>
            <person name="Shea T."/>
            <person name="Sisk P."/>
            <person name="Sykes S."/>
            <person name="Wortman J."/>
            <person name="Nusbaum C."/>
            <person name="Birren B."/>
        </authorList>
    </citation>
    <scope>NUCLEOTIDE SEQUENCE [LARGE SCALE GENOMIC DNA]</scope>
    <source>
        <strain evidence="2 3">P1976</strain>
    </source>
</reference>
<feature type="compositionally biased region" description="Polar residues" evidence="1">
    <location>
        <begin position="1"/>
        <end position="19"/>
    </location>
</feature>
<sequence length="112" mass="12576">MYTPSQFSFKKTKVTSGRSDTALAGGEMELDEEAKEDFDEHGLGGEDLDAQIEAVKGNIIGSKTATMYLRGMSRYIAWLYTYKRNVLSGELLSALRDDDFEHDENRLLVTKS</sequence>
<dbReference type="Proteomes" id="UP000028582">
    <property type="component" value="Unassembled WGS sequence"/>
</dbReference>
<feature type="region of interest" description="Disordered" evidence="1">
    <location>
        <begin position="1"/>
        <end position="43"/>
    </location>
</feature>
<evidence type="ECO:0000313" key="3">
    <source>
        <dbReference type="Proteomes" id="UP000028582"/>
    </source>
</evidence>
<proteinExistence type="predicted"/>
<feature type="compositionally biased region" description="Acidic residues" evidence="1">
    <location>
        <begin position="28"/>
        <end position="37"/>
    </location>
</feature>
<dbReference type="EMBL" id="ANJA01002027">
    <property type="protein sequence ID" value="ETO72789.1"/>
    <property type="molecule type" value="Genomic_DNA"/>
</dbReference>